<dbReference type="GO" id="GO:0016798">
    <property type="term" value="F:hydrolase activity, acting on glycosyl bonds"/>
    <property type="evidence" value="ECO:0007669"/>
    <property type="project" value="UniProtKB-KW"/>
</dbReference>
<name>A0ABS5S827_9BACT</name>
<comment type="pathway">
    <text evidence="1">Quinol/quinone metabolism; menaquinone biosynthesis.</text>
</comment>
<feature type="domain" description="Nucleoside phosphorylase" evidence="3">
    <location>
        <begin position="12"/>
        <end position="244"/>
    </location>
</feature>
<comment type="caution">
    <text evidence="4">The sequence shown here is derived from an EMBL/GenBank/DDBJ whole genome shotgun (WGS) entry which is preliminary data.</text>
</comment>
<gene>
    <name evidence="1 4" type="primary">mqnB</name>
    <name evidence="4" type="ORF">KI810_00480</name>
</gene>
<keyword evidence="1 4" id="KW-0378">Hydrolase</keyword>
<evidence type="ECO:0000313" key="4">
    <source>
        <dbReference type="EMBL" id="MBT0651518.1"/>
    </source>
</evidence>
<sequence length="256" mass="27301">METVIPKNGAPVLVIAATLPEIDNLVRAIGPGRQDSVQFRQVHAGTIDGVSVVLGVTGMGKVNAASTLTLLVERYRPQLVINTGCAGAYDGSGLAVGDLAVASVEAYGDDGVLTPAGWEPLDIIGIPLLERKGRRYFNEFPLSFSASEKAMRLAAALGIPVKRGRFVTVSTCSGSTSRGRELAGRFDALCENMEGAAVAHVSLMYGIDCLEVRGISNPVEDRDLSRWNIPRAVENAQRFVLKYIQSLAIKESGSRE</sequence>
<dbReference type="EC" id="3.2.2.26" evidence="1 2"/>
<dbReference type="SUPFAM" id="SSF53167">
    <property type="entry name" value="Purine and uridine phosphorylases"/>
    <property type="match status" value="1"/>
</dbReference>
<evidence type="ECO:0000313" key="5">
    <source>
        <dbReference type="Proteomes" id="UP000756860"/>
    </source>
</evidence>
<reference evidence="4 5" key="1">
    <citation type="submission" date="2021-05" db="EMBL/GenBank/DDBJ databases">
        <title>The draft genome of Geobacter luticola JCM 17780.</title>
        <authorList>
            <person name="Xu Z."/>
            <person name="Masuda Y."/>
            <person name="Itoh H."/>
            <person name="Senoo K."/>
        </authorList>
    </citation>
    <scope>NUCLEOTIDE SEQUENCE [LARGE SCALE GENOMIC DNA]</scope>
    <source>
        <strain evidence="4 5">JCM 17780</strain>
    </source>
</reference>
<dbReference type="InterPro" id="IPR019963">
    <property type="entry name" value="FL_hydrolase_MqnB"/>
</dbReference>
<dbReference type="NCBIfam" id="TIGR03664">
    <property type="entry name" value="fut_nucase"/>
    <property type="match status" value="1"/>
</dbReference>
<dbReference type="EMBL" id="JAHCVK010000001">
    <property type="protein sequence ID" value="MBT0651518.1"/>
    <property type="molecule type" value="Genomic_DNA"/>
</dbReference>
<dbReference type="InterPro" id="IPR035994">
    <property type="entry name" value="Nucleoside_phosphorylase_sf"/>
</dbReference>
<comment type="function">
    <text evidence="1">Catalyzes the hydrolysis of futalosine (FL) to dehypoxanthine futalosine (DHFL) and hypoxanthine, a step in the biosynthesis of menaquinone (MK, vitamin K2).</text>
</comment>
<comment type="similarity">
    <text evidence="1">Belongs to the PNP/UDP phosphorylase family. Futalosine hydrolase subfamily.</text>
</comment>
<proteinExistence type="inferred from homology"/>
<accession>A0ABS5S827</accession>
<dbReference type="HAMAP" id="MF_00991">
    <property type="entry name" value="MqnB"/>
    <property type="match status" value="1"/>
</dbReference>
<evidence type="ECO:0000256" key="2">
    <source>
        <dbReference type="NCBIfam" id="TIGR03664"/>
    </source>
</evidence>
<dbReference type="Proteomes" id="UP000756860">
    <property type="component" value="Unassembled WGS sequence"/>
</dbReference>
<dbReference type="CDD" id="cd17766">
    <property type="entry name" value="futalosine_nucleosidase_MqnB"/>
    <property type="match status" value="1"/>
</dbReference>
<dbReference type="Pfam" id="PF01048">
    <property type="entry name" value="PNP_UDP_1"/>
    <property type="match status" value="1"/>
</dbReference>
<dbReference type="PANTHER" id="PTHR46832">
    <property type="entry name" value="5'-METHYLTHIOADENOSINE/S-ADENOSYLHOMOCYSTEINE NUCLEOSIDASE"/>
    <property type="match status" value="1"/>
</dbReference>
<organism evidence="4 5">
    <name type="scientific">Geomobilimonas luticola</name>
    <dbReference type="NCBI Taxonomy" id="1114878"/>
    <lineage>
        <taxon>Bacteria</taxon>
        <taxon>Pseudomonadati</taxon>
        <taxon>Thermodesulfobacteriota</taxon>
        <taxon>Desulfuromonadia</taxon>
        <taxon>Geobacterales</taxon>
        <taxon>Geobacteraceae</taxon>
        <taxon>Geomobilimonas</taxon>
    </lineage>
</organism>
<evidence type="ECO:0000256" key="1">
    <source>
        <dbReference type="HAMAP-Rule" id="MF_00991"/>
    </source>
</evidence>
<keyword evidence="4" id="KW-0326">Glycosidase</keyword>
<comment type="catalytic activity">
    <reaction evidence="1">
        <text>futalosine + H2O = dehypoxanthine futalosine + hypoxanthine</text>
        <dbReference type="Rhea" id="RHEA:25904"/>
        <dbReference type="ChEBI" id="CHEBI:15377"/>
        <dbReference type="ChEBI" id="CHEBI:17368"/>
        <dbReference type="ChEBI" id="CHEBI:58863"/>
        <dbReference type="ChEBI" id="CHEBI:58864"/>
        <dbReference type="EC" id="3.2.2.26"/>
    </reaction>
</comment>
<dbReference type="InterPro" id="IPR000845">
    <property type="entry name" value="Nucleoside_phosphorylase_d"/>
</dbReference>
<evidence type="ECO:0000259" key="3">
    <source>
        <dbReference type="Pfam" id="PF01048"/>
    </source>
</evidence>
<dbReference type="Gene3D" id="3.40.50.1580">
    <property type="entry name" value="Nucleoside phosphorylase domain"/>
    <property type="match status" value="1"/>
</dbReference>
<dbReference type="PANTHER" id="PTHR46832:SF2">
    <property type="entry name" value="FUTALOSINE HYDROLASE"/>
    <property type="match status" value="1"/>
</dbReference>
<keyword evidence="1" id="KW-0474">Menaquinone biosynthesis</keyword>
<protein>
    <recommendedName>
        <fullName evidence="1 2">Futalosine hydrolase</fullName>
        <shortName evidence="1">FL hydrolase</shortName>
        <ecNumber evidence="1 2">3.2.2.26</ecNumber>
    </recommendedName>
    <alternativeName>
        <fullName evidence="1">Futalosine nucleosidase</fullName>
    </alternativeName>
    <alternativeName>
        <fullName evidence="1">Menaquinone biosynthetic enzyme MqnB</fullName>
    </alternativeName>
</protein>
<keyword evidence="5" id="KW-1185">Reference proteome</keyword>